<dbReference type="GO" id="GO:0061630">
    <property type="term" value="F:ubiquitin protein ligase activity"/>
    <property type="evidence" value="ECO:0007669"/>
    <property type="project" value="TreeGrafter"/>
</dbReference>
<dbReference type="Proteomes" id="UP001347796">
    <property type="component" value="Unassembled WGS sequence"/>
</dbReference>
<name>A0AAN8Q1L9_PATCE</name>
<keyword evidence="1" id="KW-0479">Metal-binding</keyword>
<dbReference type="Pfam" id="PF00643">
    <property type="entry name" value="zf-B_box"/>
    <property type="match status" value="1"/>
</dbReference>
<dbReference type="InterPro" id="IPR047153">
    <property type="entry name" value="TRIM45/56/19-like"/>
</dbReference>
<evidence type="ECO:0000313" key="3">
    <source>
        <dbReference type="EMBL" id="KAK6180405.1"/>
    </source>
</evidence>
<keyword evidence="1" id="KW-0863">Zinc-finger</keyword>
<dbReference type="PANTHER" id="PTHR25462">
    <property type="entry name" value="BONUS, ISOFORM C-RELATED"/>
    <property type="match status" value="1"/>
</dbReference>
<organism evidence="3 4">
    <name type="scientific">Patella caerulea</name>
    <name type="common">Rayed Mediterranean limpet</name>
    <dbReference type="NCBI Taxonomy" id="87958"/>
    <lineage>
        <taxon>Eukaryota</taxon>
        <taxon>Metazoa</taxon>
        <taxon>Spiralia</taxon>
        <taxon>Lophotrochozoa</taxon>
        <taxon>Mollusca</taxon>
        <taxon>Gastropoda</taxon>
        <taxon>Patellogastropoda</taxon>
        <taxon>Patelloidea</taxon>
        <taxon>Patellidae</taxon>
        <taxon>Patella</taxon>
    </lineage>
</organism>
<keyword evidence="4" id="KW-1185">Reference proteome</keyword>
<dbReference type="PROSITE" id="PS50119">
    <property type="entry name" value="ZF_BBOX"/>
    <property type="match status" value="1"/>
</dbReference>
<feature type="domain" description="B box-type" evidence="2">
    <location>
        <begin position="6"/>
        <end position="46"/>
    </location>
</feature>
<dbReference type="PANTHER" id="PTHR25462:SF229">
    <property type="entry name" value="TRANSCRIPTION INTERMEDIARY FACTOR 1-BETA"/>
    <property type="match status" value="1"/>
</dbReference>
<dbReference type="SUPFAM" id="SSF57845">
    <property type="entry name" value="B-box zinc-binding domain"/>
    <property type="match status" value="1"/>
</dbReference>
<evidence type="ECO:0000259" key="2">
    <source>
        <dbReference type="PROSITE" id="PS50119"/>
    </source>
</evidence>
<evidence type="ECO:0000256" key="1">
    <source>
        <dbReference type="PROSITE-ProRule" id="PRU00024"/>
    </source>
</evidence>
<reference evidence="3 4" key="1">
    <citation type="submission" date="2024-01" db="EMBL/GenBank/DDBJ databases">
        <title>The genome of the rayed Mediterranean limpet Patella caerulea (Linnaeus, 1758).</title>
        <authorList>
            <person name="Anh-Thu Weber A."/>
            <person name="Halstead-Nussloch G."/>
        </authorList>
    </citation>
    <scope>NUCLEOTIDE SEQUENCE [LARGE SCALE GENOMIC DNA]</scope>
    <source>
        <strain evidence="3">AATW-2023a</strain>
        <tissue evidence="3">Whole specimen</tissue>
    </source>
</reference>
<protein>
    <recommendedName>
        <fullName evidence="2">B box-type domain-containing protein</fullName>
    </recommendedName>
</protein>
<comment type="caution">
    <text evidence="3">The sequence shown here is derived from an EMBL/GenBank/DDBJ whole genome shotgun (WGS) entry which is preliminary data.</text>
</comment>
<dbReference type="GO" id="GO:0008270">
    <property type="term" value="F:zinc ion binding"/>
    <property type="evidence" value="ECO:0007669"/>
    <property type="project" value="UniProtKB-KW"/>
</dbReference>
<evidence type="ECO:0000313" key="4">
    <source>
        <dbReference type="Proteomes" id="UP001347796"/>
    </source>
</evidence>
<proteinExistence type="predicted"/>
<dbReference type="InterPro" id="IPR000315">
    <property type="entry name" value="Znf_B-box"/>
</dbReference>
<keyword evidence="1" id="KW-0862">Zinc</keyword>
<dbReference type="GO" id="GO:0006513">
    <property type="term" value="P:protein monoubiquitination"/>
    <property type="evidence" value="ECO:0007669"/>
    <property type="project" value="TreeGrafter"/>
</dbReference>
<dbReference type="AlphaFoldDB" id="A0AAN8Q1L9"/>
<accession>A0AAN8Q1L9</accession>
<sequence length="333" mass="38566">MAEPMRPVAVCERHHEEALDKFCSDCSLEICCKCMEDHRDHNVDNLQNVQSSLAKELHQLLWDLQERISVIKAYVESIETELTEYNEATETVCTEVDEQVQQIYEAAKKLGDHFKSQLRRTEMEEETKLDQLQQKSHLNICRIQSSLAYTTERMKDKSVVTSHDTIKRLMTLKTEMDCDSSDALPRLNIGRFTSGCINIDMLYQLLGRLSNGVDDGVLEHAFDLKLIKLDFDKWLYSSEQQIKNTHWRIGLKQTLNKSTQIGLCYEGGADSTQILCKFTVEILTLGKRLLSFPDQNTFSRKQIYVLPEEIKSSTYASETLTIRVRMNRIDKFY</sequence>
<dbReference type="EMBL" id="JAZGQO010000008">
    <property type="protein sequence ID" value="KAK6180405.1"/>
    <property type="molecule type" value="Genomic_DNA"/>
</dbReference>
<dbReference type="SMART" id="SM00336">
    <property type="entry name" value="BBOX"/>
    <property type="match status" value="1"/>
</dbReference>
<dbReference type="Gene3D" id="3.30.160.60">
    <property type="entry name" value="Classic Zinc Finger"/>
    <property type="match status" value="1"/>
</dbReference>
<gene>
    <name evidence="3" type="ORF">SNE40_012569</name>
</gene>